<keyword evidence="7 13" id="KW-0479">Metal-binding</keyword>
<evidence type="ECO:0000256" key="9">
    <source>
        <dbReference type="ARBA" id="ARBA00022833"/>
    </source>
</evidence>
<dbReference type="SUPFAM" id="SSF53597">
    <property type="entry name" value="Dihydrofolate reductase-like"/>
    <property type="match status" value="1"/>
</dbReference>
<evidence type="ECO:0000256" key="5">
    <source>
        <dbReference type="ARBA" id="ARBA00007417"/>
    </source>
</evidence>
<dbReference type="PROSITE" id="PS51747">
    <property type="entry name" value="CYT_DCMP_DEAMINASES_2"/>
    <property type="match status" value="1"/>
</dbReference>
<evidence type="ECO:0000256" key="15">
    <source>
        <dbReference type="PIRSR" id="PIRSR006769-2"/>
    </source>
</evidence>
<accession>A0A4U1BPQ2</accession>
<evidence type="ECO:0000256" key="4">
    <source>
        <dbReference type="ARBA" id="ARBA00005259"/>
    </source>
</evidence>
<feature type="binding site" evidence="16">
    <location>
        <position position="78"/>
    </location>
    <ligand>
        <name>Zn(2+)</name>
        <dbReference type="ChEBI" id="CHEBI:29105"/>
        <note>catalytic</note>
    </ligand>
</feature>
<evidence type="ECO:0000256" key="14">
    <source>
        <dbReference type="PIRSR" id="PIRSR006769-1"/>
    </source>
</evidence>
<evidence type="ECO:0000313" key="19">
    <source>
        <dbReference type="Proteomes" id="UP000305675"/>
    </source>
</evidence>
<dbReference type="EC" id="3.5.4.26" evidence="13"/>
<name>A0A4U1BPQ2_9GAMM</name>
<dbReference type="Gene3D" id="3.40.430.10">
    <property type="entry name" value="Dihydrofolate Reductase, subunit A"/>
    <property type="match status" value="1"/>
</dbReference>
<dbReference type="Proteomes" id="UP000305675">
    <property type="component" value="Unassembled WGS sequence"/>
</dbReference>
<feature type="binding site" evidence="15">
    <location>
        <position position="164"/>
    </location>
    <ligand>
        <name>NADP(+)</name>
        <dbReference type="ChEBI" id="CHEBI:58349"/>
    </ligand>
</feature>
<proteinExistence type="inferred from homology"/>
<comment type="caution">
    <text evidence="18">The sequence shown here is derived from an EMBL/GenBank/DDBJ whole genome shotgun (WGS) entry which is preliminary data.</text>
</comment>
<comment type="catalytic activity">
    <reaction evidence="13">
        <text>5-amino-6-(5-phospho-D-ribitylamino)uracil + NADP(+) = 5-amino-6-(5-phospho-D-ribosylamino)uracil + NADPH + H(+)</text>
        <dbReference type="Rhea" id="RHEA:17845"/>
        <dbReference type="ChEBI" id="CHEBI:15378"/>
        <dbReference type="ChEBI" id="CHEBI:57783"/>
        <dbReference type="ChEBI" id="CHEBI:58349"/>
        <dbReference type="ChEBI" id="CHEBI:58421"/>
        <dbReference type="ChEBI" id="CHEBI:58453"/>
        <dbReference type="EC" id="1.1.1.193"/>
    </reaction>
</comment>
<keyword evidence="6 13" id="KW-0686">Riboflavin biosynthesis</keyword>
<evidence type="ECO:0000256" key="2">
    <source>
        <dbReference type="ARBA" id="ARBA00004882"/>
    </source>
</evidence>
<keyword evidence="12" id="KW-0511">Multifunctional enzyme</keyword>
<dbReference type="InterPro" id="IPR002734">
    <property type="entry name" value="RibDG_C"/>
</dbReference>
<evidence type="ECO:0000256" key="6">
    <source>
        <dbReference type="ARBA" id="ARBA00022619"/>
    </source>
</evidence>
<dbReference type="Gene3D" id="3.40.140.10">
    <property type="entry name" value="Cytidine Deaminase, domain 2"/>
    <property type="match status" value="1"/>
</dbReference>
<dbReference type="NCBIfam" id="TIGR00326">
    <property type="entry name" value="eubact_ribD"/>
    <property type="match status" value="1"/>
</dbReference>
<evidence type="ECO:0000256" key="16">
    <source>
        <dbReference type="PIRSR" id="PIRSR006769-3"/>
    </source>
</evidence>
<dbReference type="EC" id="1.1.1.193" evidence="13"/>
<feature type="binding site" evidence="15">
    <location>
        <position position="148"/>
    </location>
    <ligand>
        <name>NADP(+)</name>
        <dbReference type="ChEBI" id="CHEBI:58349"/>
    </ligand>
</feature>
<keyword evidence="10 13" id="KW-0521">NADP</keyword>
<dbReference type="InterPro" id="IPR011549">
    <property type="entry name" value="RibD_C"/>
</dbReference>
<evidence type="ECO:0000256" key="7">
    <source>
        <dbReference type="ARBA" id="ARBA00022723"/>
    </source>
</evidence>
<comment type="cofactor">
    <cofactor evidence="13 16">
        <name>Zn(2+)</name>
        <dbReference type="ChEBI" id="CHEBI:29105"/>
    </cofactor>
    <text evidence="13 16">Binds 1 zinc ion.</text>
</comment>
<dbReference type="NCBIfam" id="TIGR00227">
    <property type="entry name" value="ribD_Cterm"/>
    <property type="match status" value="1"/>
</dbReference>
<dbReference type="OrthoDB" id="9800865at2"/>
<evidence type="ECO:0000256" key="13">
    <source>
        <dbReference type="PIRNR" id="PIRNR006769"/>
    </source>
</evidence>
<dbReference type="PANTHER" id="PTHR38011">
    <property type="entry name" value="DIHYDROFOLATE REDUCTASE FAMILY PROTEIN (AFU_ORTHOLOGUE AFUA_8G06820)"/>
    <property type="match status" value="1"/>
</dbReference>
<dbReference type="GO" id="GO:0008703">
    <property type="term" value="F:5-amino-6-(5-phosphoribosylamino)uracil reductase activity"/>
    <property type="evidence" value="ECO:0007669"/>
    <property type="project" value="UniProtKB-EC"/>
</dbReference>
<feature type="active site" description="Proton donor" evidence="14">
    <location>
        <position position="46"/>
    </location>
</feature>
<dbReference type="EMBL" id="SWCJ01000005">
    <property type="protein sequence ID" value="TKB55549.1"/>
    <property type="molecule type" value="Genomic_DNA"/>
</dbReference>
<feature type="binding site" evidence="15">
    <location>
        <position position="162"/>
    </location>
    <ligand>
        <name>substrate</name>
    </ligand>
</feature>
<feature type="binding site" evidence="15">
    <location>
        <position position="290"/>
    </location>
    <ligand>
        <name>substrate</name>
    </ligand>
</feature>
<evidence type="ECO:0000256" key="1">
    <source>
        <dbReference type="ARBA" id="ARBA00002151"/>
    </source>
</evidence>
<feature type="binding site" evidence="16">
    <location>
        <position position="44"/>
    </location>
    <ligand>
        <name>Zn(2+)</name>
        <dbReference type="ChEBI" id="CHEBI:29105"/>
        <note>catalytic</note>
    </ligand>
</feature>
<evidence type="ECO:0000259" key="17">
    <source>
        <dbReference type="PROSITE" id="PS51747"/>
    </source>
</evidence>
<dbReference type="GO" id="GO:0050661">
    <property type="term" value="F:NADP binding"/>
    <property type="evidence" value="ECO:0007669"/>
    <property type="project" value="InterPro"/>
</dbReference>
<gene>
    <name evidence="18" type="primary">ribD</name>
    <name evidence="18" type="ORF">FCL42_09450</name>
</gene>
<organism evidence="18 19">
    <name type="scientific">Ferrimonas aestuarii</name>
    <dbReference type="NCBI Taxonomy" id="2569539"/>
    <lineage>
        <taxon>Bacteria</taxon>
        <taxon>Pseudomonadati</taxon>
        <taxon>Pseudomonadota</taxon>
        <taxon>Gammaproteobacteria</taxon>
        <taxon>Alteromonadales</taxon>
        <taxon>Ferrimonadaceae</taxon>
        <taxon>Ferrimonas</taxon>
    </lineage>
</organism>
<sequence length="360" mass="39062">MARALELARRGQYSTHPNPAVGCVIVKDGEVVGEGFHPKAGEPHAEVFALRQAGYKAIGATAYVTLEPCSHYGRTPPCAEALINLGVSRVVAAMVDPNPQVAGRGMRMLQEAGIKAQSGLMEAESRAINPGFIKRMESGRPLIRIKLAASIDGGTALANGQSQWITGPEARADVQRLRLESGAVITGADSVLMDNPSMNVRPSQLPTHIELPDNWHHPLRVVVDGQGRLSPDLKLFQIEQPILLASHQPSRHNWPAHVDCWQGPKLSDKLDLNAIVAELAERQVNSVLVESGARLAGAFIAAGLWDELIVYQAPKMMGDSSRGLVHLPEFSTMSEVPEFKFKDVRRVGQDLRLTLVRAES</sequence>
<dbReference type="Pfam" id="PF01872">
    <property type="entry name" value="RibD_C"/>
    <property type="match status" value="1"/>
</dbReference>
<evidence type="ECO:0000256" key="10">
    <source>
        <dbReference type="ARBA" id="ARBA00022857"/>
    </source>
</evidence>
<feature type="binding site" evidence="15">
    <location>
        <begin position="292"/>
        <end position="298"/>
    </location>
    <ligand>
        <name>NADP(+)</name>
        <dbReference type="ChEBI" id="CHEBI:58349"/>
    </ligand>
</feature>
<comment type="pathway">
    <text evidence="3 13">Cofactor biosynthesis; riboflavin biosynthesis; 5-amino-6-(D-ribitylamino)uracil from GTP: step 3/4.</text>
</comment>
<dbReference type="InterPro" id="IPR024072">
    <property type="entry name" value="DHFR-like_dom_sf"/>
</dbReference>
<dbReference type="InterPro" id="IPR016193">
    <property type="entry name" value="Cytidine_deaminase-like"/>
</dbReference>
<dbReference type="FunFam" id="3.40.140.10:FF:000025">
    <property type="entry name" value="Riboflavin biosynthesis protein RibD"/>
    <property type="match status" value="1"/>
</dbReference>
<dbReference type="CDD" id="cd01284">
    <property type="entry name" value="Riboflavin_deaminase-reductase"/>
    <property type="match status" value="1"/>
</dbReference>
<dbReference type="UniPathway" id="UPA00275">
    <property type="reaction ID" value="UER00401"/>
</dbReference>
<dbReference type="Pfam" id="PF00383">
    <property type="entry name" value="dCMP_cyt_deam_1"/>
    <property type="match status" value="1"/>
</dbReference>
<dbReference type="PANTHER" id="PTHR38011:SF7">
    <property type="entry name" value="2,5-DIAMINO-6-RIBOSYLAMINO-4(3H)-PYRIMIDINONE 5'-PHOSPHATE REDUCTASE"/>
    <property type="match status" value="1"/>
</dbReference>
<feature type="binding site" evidence="16">
    <location>
        <position position="69"/>
    </location>
    <ligand>
        <name>Zn(2+)</name>
        <dbReference type="ChEBI" id="CHEBI:29105"/>
        <note>catalytic</note>
    </ligand>
</feature>
<evidence type="ECO:0000313" key="18">
    <source>
        <dbReference type="EMBL" id="TKB55549.1"/>
    </source>
</evidence>
<feature type="domain" description="CMP/dCMP-type deaminase" evidence="17">
    <location>
        <begin position="1"/>
        <end position="116"/>
    </location>
</feature>
<dbReference type="InterPro" id="IPR002125">
    <property type="entry name" value="CMP_dCMP_dom"/>
</dbReference>
<dbReference type="InterPro" id="IPR016192">
    <property type="entry name" value="APOBEC/CMP_deaminase_Zn-bd"/>
</dbReference>
<comment type="similarity">
    <text evidence="4 13">In the N-terminal section; belongs to the cytidine and deoxycytidylate deaminase family.</text>
</comment>
<feature type="binding site" evidence="15">
    <location>
        <position position="201"/>
    </location>
    <ligand>
        <name>substrate</name>
    </ligand>
</feature>
<keyword evidence="19" id="KW-1185">Reference proteome</keyword>
<dbReference type="InterPro" id="IPR004794">
    <property type="entry name" value="Eubact_RibD"/>
</dbReference>
<evidence type="ECO:0000256" key="12">
    <source>
        <dbReference type="ARBA" id="ARBA00023268"/>
    </source>
</evidence>
<comment type="pathway">
    <text evidence="2 13">Cofactor biosynthesis; riboflavin biosynthesis; 5-amino-6-(D-ribitylamino)uracil from GTP: step 2/4.</text>
</comment>
<comment type="catalytic activity">
    <reaction evidence="13">
        <text>2,5-diamino-6-hydroxy-4-(5-phosphoribosylamino)-pyrimidine + H2O + H(+) = 5-amino-6-(5-phospho-D-ribosylamino)uracil + NH4(+)</text>
        <dbReference type="Rhea" id="RHEA:21868"/>
        <dbReference type="ChEBI" id="CHEBI:15377"/>
        <dbReference type="ChEBI" id="CHEBI:15378"/>
        <dbReference type="ChEBI" id="CHEBI:28938"/>
        <dbReference type="ChEBI" id="CHEBI:58453"/>
        <dbReference type="ChEBI" id="CHEBI:58614"/>
        <dbReference type="EC" id="3.5.4.26"/>
    </reaction>
</comment>
<dbReference type="GO" id="GO:0008835">
    <property type="term" value="F:diaminohydroxyphosphoribosylaminopyrimidine deaminase activity"/>
    <property type="evidence" value="ECO:0007669"/>
    <property type="project" value="UniProtKB-EC"/>
</dbReference>
<keyword evidence="9 13" id="KW-0862">Zinc</keyword>
<protein>
    <recommendedName>
        <fullName evidence="13">Riboflavin biosynthesis protein RibD</fullName>
    </recommendedName>
    <domain>
        <recommendedName>
            <fullName evidence="13">Diaminohydroxyphosphoribosylaminopyrimidine deaminase</fullName>
            <shortName evidence="13">DRAP deaminase</shortName>
            <ecNumber evidence="13">3.5.4.26</ecNumber>
        </recommendedName>
        <alternativeName>
            <fullName evidence="13">Riboflavin-specific deaminase</fullName>
        </alternativeName>
    </domain>
    <domain>
        <recommendedName>
            <fullName evidence="13">5-amino-6-(5-phosphoribosylamino)uracil reductase</fullName>
            <ecNumber evidence="13">1.1.1.193</ecNumber>
        </recommendedName>
        <alternativeName>
            <fullName evidence="13">HTP reductase</fullName>
        </alternativeName>
    </domain>
</protein>
<dbReference type="InterPro" id="IPR050765">
    <property type="entry name" value="Riboflavin_Biosynth_HTPR"/>
</dbReference>
<feature type="binding site" evidence="15">
    <location>
        <position position="194"/>
    </location>
    <ligand>
        <name>NADP(+)</name>
        <dbReference type="ChEBI" id="CHEBI:58349"/>
    </ligand>
</feature>
<comment type="similarity">
    <text evidence="5 13">In the C-terminal section; belongs to the HTP reductase family.</text>
</comment>
<dbReference type="PROSITE" id="PS00903">
    <property type="entry name" value="CYT_DCMP_DEAMINASES_1"/>
    <property type="match status" value="1"/>
</dbReference>
<feature type="binding site" evidence="15">
    <location>
        <position position="178"/>
    </location>
    <ligand>
        <name>substrate</name>
    </ligand>
</feature>
<evidence type="ECO:0000256" key="11">
    <source>
        <dbReference type="ARBA" id="ARBA00023002"/>
    </source>
</evidence>
<keyword evidence="8 13" id="KW-0378">Hydrolase</keyword>
<evidence type="ECO:0000256" key="8">
    <source>
        <dbReference type="ARBA" id="ARBA00022801"/>
    </source>
</evidence>
<comment type="function">
    <text evidence="1 13">Converts 2,5-diamino-6-(ribosylamino)-4(3h)-pyrimidinone 5'-phosphate into 5-amino-6-(ribosylamino)-2,4(1h,3h)-pyrimidinedione 5'-phosphate.</text>
</comment>
<dbReference type="PIRSF" id="PIRSF006769">
    <property type="entry name" value="RibD"/>
    <property type="match status" value="1"/>
</dbReference>
<keyword evidence="11 13" id="KW-0560">Oxidoreductase</keyword>
<dbReference type="GO" id="GO:0009231">
    <property type="term" value="P:riboflavin biosynthetic process"/>
    <property type="evidence" value="ECO:0007669"/>
    <property type="project" value="UniProtKB-UniPathway"/>
</dbReference>
<dbReference type="SUPFAM" id="SSF53927">
    <property type="entry name" value="Cytidine deaminase-like"/>
    <property type="match status" value="1"/>
</dbReference>
<evidence type="ECO:0000256" key="3">
    <source>
        <dbReference type="ARBA" id="ARBA00004910"/>
    </source>
</evidence>
<reference evidence="18 19" key="1">
    <citation type="submission" date="2019-04" db="EMBL/GenBank/DDBJ databases">
        <authorList>
            <person name="Hwang J.C."/>
        </authorList>
    </citation>
    <scope>NUCLEOTIDE SEQUENCE [LARGE SCALE GENOMIC DNA]</scope>
    <source>
        <strain evidence="18 19">IMCC35002</strain>
    </source>
</reference>
<dbReference type="AlphaFoldDB" id="A0A4U1BPQ2"/>
<dbReference type="GO" id="GO:0008270">
    <property type="term" value="F:zinc ion binding"/>
    <property type="evidence" value="ECO:0007669"/>
    <property type="project" value="InterPro"/>
</dbReference>